<reference evidence="1 2" key="1">
    <citation type="journal article" date="2004" name="Proc. Natl. Acad. Sci. U.S.A.">
        <title>Structural flexibility in the Burkholderia mallei genome.</title>
        <authorList>
            <person name="Nierman W.C."/>
            <person name="DeShazer D."/>
            <person name="Kim H.S."/>
            <person name="Tettelin H."/>
            <person name="Nelson K.E."/>
            <person name="Feldblyum T."/>
            <person name="Ulrich R.L."/>
            <person name="Ronning C.M."/>
            <person name="Brinkac L.M."/>
            <person name="Daugherty S.C."/>
            <person name="Davidsen T.D."/>
            <person name="Deboy R.T."/>
            <person name="Dimitrov G."/>
            <person name="Dodson R.J."/>
            <person name="Durkin A.S."/>
            <person name="Gwinn M.L."/>
            <person name="Haft D.H."/>
            <person name="Khouri H."/>
            <person name="Kolonay J.F."/>
            <person name="Madupu R."/>
            <person name="Mohammoud Y."/>
            <person name="Nelson W.C."/>
            <person name="Radune D."/>
            <person name="Romero C.M."/>
            <person name="Sarria S."/>
            <person name="Selengut J."/>
            <person name="Shamblin C."/>
            <person name="Sullivan S.A."/>
            <person name="White O."/>
            <person name="Yu Y."/>
            <person name="Zafar N."/>
            <person name="Zhou L."/>
            <person name="Fraser C.M."/>
        </authorList>
    </citation>
    <scope>NUCLEOTIDE SEQUENCE [LARGE SCALE GENOMIC DNA]</scope>
    <source>
        <strain evidence="1 2">ATCC 23344</strain>
    </source>
</reference>
<protein>
    <submittedName>
        <fullName evidence="1">Uncharacterized protein</fullName>
    </submittedName>
</protein>
<dbReference type="EMBL" id="CP000010">
    <property type="protein sequence ID" value="AAU48871.1"/>
    <property type="molecule type" value="Genomic_DNA"/>
</dbReference>
<keyword evidence="2" id="KW-1185">Reference proteome</keyword>
<dbReference type="Proteomes" id="UP000006693">
    <property type="component" value="Chromosome 1"/>
</dbReference>
<gene>
    <name evidence="1" type="ordered locus">BMA1018</name>
</gene>
<dbReference type="AlphaFoldDB" id="A0A0H2WHF5"/>
<dbReference type="HOGENOM" id="CLU_3041276_0_0_4"/>
<sequence>MIKEMCHLDPPRASMRRPAITEHIFTKMMNRSSRIPVSHRLFPPIESPKTFVFSGYCE</sequence>
<proteinExistence type="predicted"/>
<name>A0A0H2WHF5_BURMA</name>
<evidence type="ECO:0000313" key="1">
    <source>
        <dbReference type="EMBL" id="AAU48871.1"/>
    </source>
</evidence>
<accession>A0A0H2WHF5</accession>
<organism evidence="1 2">
    <name type="scientific">Burkholderia mallei (strain ATCC 23344)</name>
    <dbReference type="NCBI Taxonomy" id="243160"/>
    <lineage>
        <taxon>Bacteria</taxon>
        <taxon>Pseudomonadati</taxon>
        <taxon>Pseudomonadota</taxon>
        <taxon>Betaproteobacteria</taxon>
        <taxon>Burkholderiales</taxon>
        <taxon>Burkholderiaceae</taxon>
        <taxon>Burkholderia</taxon>
        <taxon>pseudomallei group</taxon>
    </lineage>
</organism>
<dbReference type="KEGG" id="bma:BMA1018"/>
<evidence type="ECO:0000313" key="2">
    <source>
        <dbReference type="Proteomes" id="UP000006693"/>
    </source>
</evidence>